<dbReference type="EC" id="1.18.6.1" evidence="14"/>
<evidence type="ECO:0000256" key="16">
    <source>
        <dbReference type="RuleBase" id="RU003688"/>
    </source>
</evidence>
<evidence type="ECO:0000256" key="3">
    <source>
        <dbReference type="ARBA" id="ARBA00011738"/>
    </source>
</evidence>
<evidence type="ECO:0000256" key="1">
    <source>
        <dbReference type="ARBA" id="ARBA00002234"/>
    </source>
</evidence>
<dbReference type="AlphaFoldDB" id="A0A0P7YUZ7"/>
<dbReference type="GO" id="GO:0005524">
    <property type="term" value="F:ATP binding"/>
    <property type="evidence" value="ECO:0007669"/>
    <property type="project" value="UniProtKB-UniRule"/>
</dbReference>
<keyword evidence="11 14" id="KW-0411">Iron-sulfur</keyword>
<dbReference type="NCBIfam" id="TIGR01287">
    <property type="entry name" value="nifH"/>
    <property type="match status" value="1"/>
</dbReference>
<dbReference type="PANTHER" id="PTHR42864:SF2">
    <property type="entry name" value="LIGHT-INDEPENDENT PROTOCHLOROPHYLLIDE REDUCTASE IRON-SULFUR ATP-BINDING PROTEIN"/>
    <property type="match status" value="1"/>
</dbReference>
<evidence type="ECO:0000256" key="14">
    <source>
        <dbReference type="HAMAP-Rule" id="MF_00533"/>
    </source>
</evidence>
<evidence type="ECO:0000313" key="18">
    <source>
        <dbReference type="Proteomes" id="UP000050465"/>
    </source>
</evidence>
<organism evidence="17 18">
    <name type="scientific">Phormidesmis priestleyi Ana</name>
    <dbReference type="NCBI Taxonomy" id="1666911"/>
    <lineage>
        <taxon>Bacteria</taxon>
        <taxon>Bacillati</taxon>
        <taxon>Cyanobacteriota</taxon>
        <taxon>Cyanophyceae</taxon>
        <taxon>Leptolyngbyales</taxon>
        <taxon>Leptolyngbyaceae</taxon>
        <taxon>Phormidesmis</taxon>
    </lineage>
</organism>
<comment type="catalytic activity">
    <reaction evidence="13 14">
        <text>N2 + 8 reduced [2Fe-2S]-[ferredoxin] + 16 ATP + 16 H2O = H2 + 8 oxidized [2Fe-2S]-[ferredoxin] + 2 NH4(+) + 16 ADP + 16 phosphate + 6 H(+)</text>
        <dbReference type="Rhea" id="RHEA:21448"/>
        <dbReference type="Rhea" id="RHEA-COMP:10000"/>
        <dbReference type="Rhea" id="RHEA-COMP:10001"/>
        <dbReference type="ChEBI" id="CHEBI:15377"/>
        <dbReference type="ChEBI" id="CHEBI:15378"/>
        <dbReference type="ChEBI" id="CHEBI:17997"/>
        <dbReference type="ChEBI" id="CHEBI:18276"/>
        <dbReference type="ChEBI" id="CHEBI:28938"/>
        <dbReference type="ChEBI" id="CHEBI:30616"/>
        <dbReference type="ChEBI" id="CHEBI:33737"/>
        <dbReference type="ChEBI" id="CHEBI:33738"/>
        <dbReference type="ChEBI" id="CHEBI:43474"/>
        <dbReference type="ChEBI" id="CHEBI:456216"/>
        <dbReference type="EC" id="1.18.6.1"/>
    </reaction>
</comment>
<dbReference type="PATRIC" id="fig|1666911.3.peg.385"/>
<dbReference type="FunFam" id="3.40.50.300:FF:001379">
    <property type="entry name" value="Nitrogenase iron protein 1"/>
    <property type="match status" value="1"/>
</dbReference>
<dbReference type="STRING" id="1666911.HLUCCA11_15480"/>
<comment type="subunit">
    <text evidence="3 14">Homodimer.</text>
</comment>
<dbReference type="InterPro" id="IPR027417">
    <property type="entry name" value="P-loop_NTPase"/>
</dbReference>
<evidence type="ECO:0000256" key="8">
    <source>
        <dbReference type="ARBA" id="ARBA00022840"/>
    </source>
</evidence>
<gene>
    <name evidence="14 17" type="primary">nifH</name>
    <name evidence="17" type="ORF">HLUCCA11_15480</name>
</gene>
<dbReference type="PROSITE" id="PS00692">
    <property type="entry name" value="NIFH_FRXC_2"/>
    <property type="match status" value="1"/>
</dbReference>
<evidence type="ECO:0000313" key="17">
    <source>
        <dbReference type="EMBL" id="KPQ34319.1"/>
    </source>
</evidence>
<dbReference type="InterPro" id="IPR030655">
    <property type="entry name" value="NifH/chlL_CS"/>
</dbReference>
<keyword evidence="6 14" id="KW-0547">Nucleotide-binding</keyword>
<evidence type="ECO:0000256" key="12">
    <source>
        <dbReference type="ARBA" id="ARBA00023231"/>
    </source>
</evidence>
<dbReference type="Proteomes" id="UP000050465">
    <property type="component" value="Unassembled WGS sequence"/>
</dbReference>
<evidence type="ECO:0000256" key="11">
    <source>
        <dbReference type="ARBA" id="ARBA00023014"/>
    </source>
</evidence>
<keyword evidence="9 14" id="KW-0560">Oxidoreductase</keyword>
<dbReference type="Pfam" id="PF00142">
    <property type="entry name" value="Fer4_NifH"/>
    <property type="match status" value="1"/>
</dbReference>
<comment type="cofactor">
    <cofactor evidence="14">
        <name>[4Fe-4S] cluster</name>
        <dbReference type="ChEBI" id="CHEBI:49883"/>
    </cofactor>
    <text evidence="14">Binds 1 [4Fe-4S] cluster per dimer.</text>
</comment>
<dbReference type="GO" id="GO:0046872">
    <property type="term" value="F:metal ion binding"/>
    <property type="evidence" value="ECO:0007669"/>
    <property type="project" value="UniProtKB-KW"/>
</dbReference>
<keyword evidence="12 14" id="KW-0535">Nitrogen fixation</keyword>
<comment type="PTM">
    <text evidence="14">The reversible ADP-ribosylation of Arg-99 inactivates the nitrogenase reductase and regulates nitrogenase activity.</text>
</comment>
<dbReference type="PROSITE" id="PS51026">
    <property type="entry name" value="NIFH_FRXC_3"/>
    <property type="match status" value="1"/>
</dbReference>
<dbReference type="InterPro" id="IPR005977">
    <property type="entry name" value="Nitrogenase_Fe_NifH"/>
</dbReference>
<dbReference type="EMBL" id="LJZR01000021">
    <property type="protein sequence ID" value="KPQ34319.1"/>
    <property type="molecule type" value="Genomic_DNA"/>
</dbReference>
<keyword evidence="8 14" id="KW-0067">ATP-binding</keyword>
<sequence length="291" mass="31483">MRQIAFYGKGGIGKSTTSQNTLAAMAEKGQRIMIVGCDPKADSTRLMLHSKAQTSVLQLAAELGAVEDVELDQVLQVGYRGVKCVESGGPEPGVGCAGRGIITAINFLEEEGAYEDLDFISYDVLGDVVCGGFAMPIREGKAQEIYIVVSGEMMAMYAANNIARGVLKYAQSGGVRLGGLICNSRNTDREIELIEALAEKLNTQMIHFVPRDNVVQHAELRRMTVNEYAPESKQAGEYAELANKIINNKKLTIPTPITMDELEELMIEFGILDSDEKYQEAIAAGPVAATV</sequence>
<feature type="binding site" evidence="14">
    <location>
        <position position="130"/>
    </location>
    <ligand>
        <name>[4Fe-4S] cluster</name>
        <dbReference type="ChEBI" id="CHEBI:49883"/>
        <note>ligand shared between dimeric partners</note>
    </ligand>
</feature>
<keyword evidence="10 14" id="KW-0408">Iron</keyword>
<feature type="modified residue" description="ADP-ribosylarginine; by dinitrogenase reductase ADP-ribosyltransferase" evidence="14 15">
    <location>
        <position position="99"/>
    </location>
</feature>
<dbReference type="PRINTS" id="PR00091">
    <property type="entry name" value="NITROGNASEII"/>
</dbReference>
<comment type="function">
    <text evidence="1 14">The key enzymatic reactions in nitrogen fixation are catalyzed by the nitrogenase complex, which has 2 components: the iron protein and the molybdenum-iron protein.</text>
</comment>
<comment type="PTM">
    <text evidence="15">The reversible ADP-ribosylation of Arg inactivates the nitrogenase reductase and regulates nitrogenase activity.</text>
</comment>
<keyword evidence="7 14" id="KW-0013">ADP-ribosylation</keyword>
<evidence type="ECO:0000256" key="7">
    <source>
        <dbReference type="ARBA" id="ARBA00022765"/>
    </source>
</evidence>
<keyword evidence="5 14" id="KW-0479">Metal-binding</keyword>
<evidence type="ECO:0000256" key="5">
    <source>
        <dbReference type="ARBA" id="ARBA00022723"/>
    </source>
</evidence>
<evidence type="ECO:0000256" key="6">
    <source>
        <dbReference type="ARBA" id="ARBA00022741"/>
    </source>
</evidence>
<dbReference type="InterPro" id="IPR000392">
    <property type="entry name" value="NifH/frxC"/>
</dbReference>
<dbReference type="HAMAP" id="MF_00533">
    <property type="entry name" value="NifH"/>
    <property type="match status" value="1"/>
</dbReference>
<feature type="binding site" evidence="14">
    <location>
        <begin position="8"/>
        <end position="15"/>
    </location>
    <ligand>
        <name>ATP</name>
        <dbReference type="ChEBI" id="CHEBI:30616"/>
    </ligand>
</feature>
<accession>A0A0P7YUZ7</accession>
<comment type="similarity">
    <text evidence="2 14 16">Belongs to the NifH/BchL/ChlL family.</text>
</comment>
<dbReference type="PROSITE" id="PS00746">
    <property type="entry name" value="NIFH_FRXC_1"/>
    <property type="match status" value="1"/>
</dbReference>
<evidence type="ECO:0000256" key="10">
    <source>
        <dbReference type="ARBA" id="ARBA00023004"/>
    </source>
</evidence>
<dbReference type="PIRSF" id="PIRSF000363">
    <property type="entry name" value="Nitrogenase_iron"/>
    <property type="match status" value="1"/>
</dbReference>
<dbReference type="Gene3D" id="3.40.50.300">
    <property type="entry name" value="P-loop containing nucleotide triphosphate hydrolases"/>
    <property type="match status" value="1"/>
</dbReference>
<dbReference type="CDD" id="cd02040">
    <property type="entry name" value="NifH"/>
    <property type="match status" value="1"/>
</dbReference>
<dbReference type="SUPFAM" id="SSF52540">
    <property type="entry name" value="P-loop containing nucleoside triphosphate hydrolases"/>
    <property type="match status" value="1"/>
</dbReference>
<feature type="binding site" evidence="14">
    <location>
        <position position="96"/>
    </location>
    <ligand>
        <name>[4Fe-4S] cluster</name>
        <dbReference type="ChEBI" id="CHEBI:49883"/>
        <note>ligand shared between dimeric partners</note>
    </ligand>
</feature>
<evidence type="ECO:0000256" key="4">
    <source>
        <dbReference type="ARBA" id="ARBA00022485"/>
    </source>
</evidence>
<dbReference type="GO" id="GO:0051539">
    <property type="term" value="F:4 iron, 4 sulfur cluster binding"/>
    <property type="evidence" value="ECO:0007669"/>
    <property type="project" value="UniProtKB-KW"/>
</dbReference>
<keyword evidence="4 14" id="KW-0004">4Fe-4S</keyword>
<comment type="caution">
    <text evidence="17">The sequence shown here is derived from an EMBL/GenBank/DDBJ whole genome shotgun (WGS) entry which is preliminary data.</text>
</comment>
<evidence type="ECO:0000256" key="9">
    <source>
        <dbReference type="ARBA" id="ARBA00023002"/>
    </source>
</evidence>
<name>A0A0P7YUZ7_9CYAN</name>
<protein>
    <recommendedName>
        <fullName evidence="14">Nitrogenase iron protein</fullName>
        <ecNumber evidence="14">1.18.6.1</ecNumber>
    </recommendedName>
    <alternativeName>
        <fullName evidence="14">Nitrogenase Fe protein</fullName>
    </alternativeName>
    <alternativeName>
        <fullName evidence="14">Nitrogenase component II</fullName>
    </alternativeName>
    <alternativeName>
        <fullName evidence="14">Nitrogenase reductase</fullName>
    </alternativeName>
</protein>
<proteinExistence type="inferred from homology"/>
<reference evidence="17 18" key="1">
    <citation type="submission" date="2015-09" db="EMBL/GenBank/DDBJ databases">
        <title>Identification and resolution of microdiversity through metagenomic sequencing of parallel consortia.</title>
        <authorList>
            <person name="Nelson W.C."/>
            <person name="Romine M.F."/>
            <person name="Lindemann S.R."/>
        </authorList>
    </citation>
    <scope>NUCLEOTIDE SEQUENCE [LARGE SCALE GENOMIC DNA]</scope>
    <source>
        <strain evidence="17">Ana</strain>
    </source>
</reference>
<evidence type="ECO:0000256" key="15">
    <source>
        <dbReference type="PIRSR" id="PIRSR605977-50"/>
    </source>
</evidence>
<dbReference type="PANTHER" id="PTHR42864">
    <property type="entry name" value="LIGHT-INDEPENDENT PROTOCHLOROPHYLLIDE REDUCTASE IRON-SULFUR ATP-BINDING PROTEIN"/>
    <property type="match status" value="1"/>
</dbReference>
<evidence type="ECO:0000256" key="2">
    <source>
        <dbReference type="ARBA" id="ARBA00005504"/>
    </source>
</evidence>
<evidence type="ECO:0000256" key="13">
    <source>
        <dbReference type="ARBA" id="ARBA00047967"/>
    </source>
</evidence>
<dbReference type="GO" id="GO:0016163">
    <property type="term" value="F:nitrogenase activity"/>
    <property type="evidence" value="ECO:0007669"/>
    <property type="project" value="UniProtKB-UniRule"/>
</dbReference>